<gene>
    <name evidence="2" type="ORF">EYF80_021856</name>
</gene>
<proteinExistence type="predicted"/>
<keyword evidence="1" id="KW-0732">Signal</keyword>
<dbReference type="EMBL" id="SRLO01000197">
    <property type="protein sequence ID" value="TNN67887.1"/>
    <property type="molecule type" value="Genomic_DNA"/>
</dbReference>
<evidence type="ECO:0000256" key="1">
    <source>
        <dbReference type="SAM" id="SignalP"/>
    </source>
</evidence>
<keyword evidence="3" id="KW-1185">Reference proteome</keyword>
<dbReference type="Proteomes" id="UP000314294">
    <property type="component" value="Unassembled WGS sequence"/>
</dbReference>
<reference evidence="2 3" key="1">
    <citation type="submission" date="2019-03" db="EMBL/GenBank/DDBJ databases">
        <title>First draft genome of Liparis tanakae, snailfish: a comprehensive survey of snailfish specific genes.</title>
        <authorList>
            <person name="Kim W."/>
            <person name="Song I."/>
            <person name="Jeong J.-H."/>
            <person name="Kim D."/>
            <person name="Kim S."/>
            <person name="Ryu S."/>
            <person name="Song J.Y."/>
            <person name="Lee S.K."/>
        </authorList>
    </citation>
    <scope>NUCLEOTIDE SEQUENCE [LARGE SCALE GENOMIC DNA]</scope>
    <source>
        <tissue evidence="2">Muscle</tissue>
    </source>
</reference>
<comment type="caution">
    <text evidence="2">The sequence shown here is derived from an EMBL/GenBank/DDBJ whole genome shotgun (WGS) entry which is preliminary data.</text>
</comment>
<feature type="chain" id="PRO_5021306990" description="Secreted protein" evidence="1">
    <location>
        <begin position="17"/>
        <end position="149"/>
    </location>
</feature>
<name>A0A4Z2HQ32_9TELE</name>
<accession>A0A4Z2HQ32</accession>
<protein>
    <recommendedName>
        <fullName evidence="4">Secreted protein</fullName>
    </recommendedName>
</protein>
<dbReference type="AlphaFoldDB" id="A0A4Z2HQ32"/>
<sequence length="149" mass="16013">MVRVFFLTVVLESAVGGCSDASSSSSSSSAVCALCAPGQQPEVSGDVFSPQSARWTLGFLCALPVWSDPLPCLFRTSHASSCRACPSPLNPPSLSRLEPSRSPVPRCFRFRMLSMVNSKKYPEPPSSHTSPVICDVMNDSGWVKWEVTG</sequence>
<evidence type="ECO:0000313" key="2">
    <source>
        <dbReference type="EMBL" id="TNN67887.1"/>
    </source>
</evidence>
<evidence type="ECO:0008006" key="4">
    <source>
        <dbReference type="Google" id="ProtNLM"/>
    </source>
</evidence>
<evidence type="ECO:0000313" key="3">
    <source>
        <dbReference type="Proteomes" id="UP000314294"/>
    </source>
</evidence>
<feature type="signal peptide" evidence="1">
    <location>
        <begin position="1"/>
        <end position="16"/>
    </location>
</feature>
<organism evidence="2 3">
    <name type="scientific">Liparis tanakae</name>
    <name type="common">Tanaka's snailfish</name>
    <dbReference type="NCBI Taxonomy" id="230148"/>
    <lineage>
        <taxon>Eukaryota</taxon>
        <taxon>Metazoa</taxon>
        <taxon>Chordata</taxon>
        <taxon>Craniata</taxon>
        <taxon>Vertebrata</taxon>
        <taxon>Euteleostomi</taxon>
        <taxon>Actinopterygii</taxon>
        <taxon>Neopterygii</taxon>
        <taxon>Teleostei</taxon>
        <taxon>Neoteleostei</taxon>
        <taxon>Acanthomorphata</taxon>
        <taxon>Eupercaria</taxon>
        <taxon>Perciformes</taxon>
        <taxon>Cottioidei</taxon>
        <taxon>Cottales</taxon>
        <taxon>Liparidae</taxon>
        <taxon>Liparis</taxon>
    </lineage>
</organism>